<evidence type="ECO:0000313" key="2">
    <source>
        <dbReference type="EMBL" id="KAK5088759.1"/>
    </source>
</evidence>
<dbReference type="InterPro" id="IPR014752">
    <property type="entry name" value="Arrestin-like_C"/>
</dbReference>
<keyword evidence="3" id="KW-1185">Reference proteome</keyword>
<feature type="region of interest" description="Disordered" evidence="1">
    <location>
        <begin position="404"/>
        <end position="423"/>
    </location>
</feature>
<dbReference type="Gene3D" id="2.60.40.640">
    <property type="match status" value="1"/>
</dbReference>
<dbReference type="AlphaFoldDB" id="A0AAN7T5U6"/>
<accession>A0AAN7T5U6</accession>
<protein>
    <recommendedName>
        <fullName evidence="4">Arrestin-like N-terminal domain-containing protein</fullName>
    </recommendedName>
</protein>
<evidence type="ECO:0000256" key="1">
    <source>
        <dbReference type="SAM" id="MobiDB-lite"/>
    </source>
</evidence>
<name>A0AAN7T5U6_9EURO</name>
<gene>
    <name evidence="2" type="ORF">LTR05_002981</name>
</gene>
<evidence type="ECO:0008006" key="4">
    <source>
        <dbReference type="Google" id="ProtNLM"/>
    </source>
</evidence>
<evidence type="ECO:0000313" key="3">
    <source>
        <dbReference type="Proteomes" id="UP001309876"/>
    </source>
</evidence>
<dbReference type="Proteomes" id="UP001309876">
    <property type="component" value="Unassembled WGS sequence"/>
</dbReference>
<organism evidence="2 3">
    <name type="scientific">Lithohypha guttulata</name>
    <dbReference type="NCBI Taxonomy" id="1690604"/>
    <lineage>
        <taxon>Eukaryota</taxon>
        <taxon>Fungi</taxon>
        <taxon>Dikarya</taxon>
        <taxon>Ascomycota</taxon>
        <taxon>Pezizomycotina</taxon>
        <taxon>Eurotiomycetes</taxon>
        <taxon>Chaetothyriomycetidae</taxon>
        <taxon>Chaetothyriales</taxon>
        <taxon>Trichomeriaceae</taxon>
        <taxon>Lithohypha</taxon>
    </lineage>
</organism>
<dbReference type="EMBL" id="JAVRRJ010000002">
    <property type="protein sequence ID" value="KAK5088759.1"/>
    <property type="molecule type" value="Genomic_DNA"/>
</dbReference>
<comment type="caution">
    <text evidence="2">The sequence shown here is derived from an EMBL/GenBank/DDBJ whole genome shotgun (WGS) entry which is preliminary data.</text>
</comment>
<proteinExistence type="predicted"/>
<reference evidence="2 3" key="1">
    <citation type="submission" date="2023-08" db="EMBL/GenBank/DDBJ databases">
        <title>Black Yeasts Isolated from many extreme environments.</title>
        <authorList>
            <person name="Coleine C."/>
            <person name="Stajich J.E."/>
            <person name="Selbmann L."/>
        </authorList>
    </citation>
    <scope>NUCLEOTIDE SEQUENCE [LARGE SCALE GENOMIC DNA]</scope>
    <source>
        <strain evidence="2 3">CCFEE 5910</strain>
    </source>
</reference>
<sequence>MALQIKLRQYLDADPATFEPGETISGSVVYRTIKQRSIQHAAISFDGSIKIEYIPTGQNNAGLGFASGPRRPNKYRNTLIDDRVTLFEGPYDVPPQVFEWPFEFTIPQTCRLIADGESIEQMRSVSPNTTAPGEDVLPPSYVWHHQTIGRNARVDVVYKLSVDVKCSGLLNNDSIERVVTIRQQQGHPISSTDQKPTRCDFPSISWASNSLRLPGERVSFKQKMKSTFSSDPALKPPSLSFKAAAYLPHNIGLSQRFKIGMSVEQQKLAEHDSEDPSLLLEKMSLTLKTHTTIAVPKTGLFTQERLCQGEEILAQHEVLLGNNGIDLPTDGRLVDAADGLCLQDWLKDDHKKILASLETSILHVGYRLAVDIILRHEKTNKQFRLGTQGPFALFNTVESAQGKSNYGISEQEEALPTYTAKPQ</sequence>